<keyword evidence="3" id="KW-1185">Reference proteome</keyword>
<evidence type="ECO:0000313" key="3">
    <source>
        <dbReference type="Proteomes" id="UP000288246"/>
    </source>
</evidence>
<gene>
    <name evidence="2" type="ORF">CTKZ_02570</name>
</gene>
<dbReference type="Pfam" id="PF18934">
    <property type="entry name" value="DUF5682"/>
    <property type="match status" value="1"/>
</dbReference>
<sequence length="809" mass="84642">MTQTVEARVEVMGVRHHGPGSARAVVAGLDALEPDVVLIEGPADCDHLVPFAAGGRLVPPVAMLAAVADDPATSSFWPFAEFSPEWQALVWATARGVPVRFVDLPAGAVLAARAAQDAAAGEHAGDPEGDGEHEDGDGDGERTDAGGDGERTDAGGDGERTGGDAERTDVDRDAPGAADGVVPWTDDGPTSPAAVRRDPVAALAAAAGYDDPERWWEDVVESRTDGPTPFAVITEAMAALRAAAPEADEHEARREAHMRLQLRAALKAGHRRVAVVCGAWHAPALTTPLPPAAGDARLLTGLAKKKVTLTWVPWTSSRLARASGYGAGITSPGWYEHLFRTDRDVVASWLVQVGAALREKDLPVSSAHVIEAVRLAETLATVRGRHLPGLAEVTEATRAVLCDGDDALVAHVTAQLVVGERLGEIGDDVPTVPLDADLRATARRLRLAFSAAPRTLELDLRRDHDLARSRLLHRLTLLGVPWGQADEARSRSTGTFREAWSLVWRPELAVAVVEAALWGTTVEAAATARCVDRAADADLRELTGLLEVALLADLAAATGPLLGRVDEQAAHDGDIGRLMAALPPLVRAHRYSDVRGTGTADLARVADALLARICAGLAAAVTGLDDEAASALRGQVDATHAAVRLRDDPDGLRAWLGTLRAVADRADISGALTGRATRLLLDAGELDADEVRARMGQHLSYGTPARTQAAWVDGFLAGGGLLLAHDRALLGVVDDWLATLPTDAFTDALPLLRRTFGAMPPAERRNVGDAAVAVPASGRGPAASTTVAVDADLAAGPLRTVALLLGATR</sequence>
<dbReference type="OrthoDB" id="9768066at2"/>
<dbReference type="EMBL" id="BHYL01000023">
    <property type="protein sequence ID" value="GCD18695.1"/>
    <property type="molecule type" value="Genomic_DNA"/>
</dbReference>
<reference evidence="2 3" key="1">
    <citation type="submission" date="2018-11" db="EMBL/GenBank/DDBJ databases">
        <title>Draft genome sequence of Cellulomonas takizawaensis strain TKZ-21.</title>
        <authorList>
            <person name="Yamamura H."/>
            <person name="Hayashi T."/>
            <person name="Hamada M."/>
            <person name="Serisawa Y."/>
            <person name="Matsuyama K."/>
            <person name="Nakagawa Y."/>
            <person name="Otoguro M."/>
            <person name="Yanagida F."/>
            <person name="Hayakawa M."/>
        </authorList>
    </citation>
    <scope>NUCLEOTIDE SEQUENCE [LARGE SCALE GENOMIC DNA]</scope>
    <source>
        <strain evidence="2 3">TKZ-21</strain>
    </source>
</reference>
<dbReference type="RefSeq" id="WP_124341253.1">
    <property type="nucleotide sequence ID" value="NZ_BHYL01000023.1"/>
</dbReference>
<dbReference type="InterPro" id="IPR043737">
    <property type="entry name" value="DUF5682"/>
</dbReference>
<feature type="compositionally biased region" description="Acidic residues" evidence="1">
    <location>
        <begin position="127"/>
        <end position="138"/>
    </location>
</feature>
<evidence type="ECO:0000256" key="1">
    <source>
        <dbReference type="SAM" id="MobiDB-lite"/>
    </source>
</evidence>
<feature type="region of interest" description="Disordered" evidence="1">
    <location>
        <begin position="118"/>
        <end position="194"/>
    </location>
</feature>
<dbReference type="PANTHER" id="PTHR30634:SF14">
    <property type="match status" value="1"/>
</dbReference>
<feature type="compositionally biased region" description="Basic and acidic residues" evidence="1">
    <location>
        <begin position="139"/>
        <end position="174"/>
    </location>
</feature>
<dbReference type="Proteomes" id="UP000288246">
    <property type="component" value="Unassembled WGS sequence"/>
</dbReference>
<proteinExistence type="predicted"/>
<organism evidence="2 3">
    <name type="scientific">Cellulomonas algicola</name>
    <dbReference type="NCBI Taxonomy" id="2071633"/>
    <lineage>
        <taxon>Bacteria</taxon>
        <taxon>Bacillati</taxon>
        <taxon>Actinomycetota</taxon>
        <taxon>Actinomycetes</taxon>
        <taxon>Micrococcales</taxon>
        <taxon>Cellulomonadaceae</taxon>
        <taxon>Cellulomonas</taxon>
    </lineage>
</organism>
<evidence type="ECO:0000313" key="2">
    <source>
        <dbReference type="EMBL" id="GCD18695.1"/>
    </source>
</evidence>
<accession>A0A401UVI2</accession>
<dbReference type="AlphaFoldDB" id="A0A401UVI2"/>
<dbReference type="InterPro" id="IPR050458">
    <property type="entry name" value="LolB"/>
</dbReference>
<protein>
    <submittedName>
        <fullName evidence="2">Uncharacterized protein</fullName>
    </submittedName>
</protein>
<name>A0A401UVI2_9CELL</name>
<comment type="caution">
    <text evidence="2">The sequence shown here is derived from an EMBL/GenBank/DDBJ whole genome shotgun (WGS) entry which is preliminary data.</text>
</comment>
<dbReference type="PANTHER" id="PTHR30634">
    <property type="entry name" value="OUTER MEMBRANE LOLAB LIPOPROTEIN INSERTION APPARATUS"/>
    <property type="match status" value="1"/>
</dbReference>